<feature type="region of interest" description="Disordered" evidence="1">
    <location>
        <begin position="1"/>
        <end position="98"/>
    </location>
</feature>
<dbReference type="PANTHER" id="PTHR43139">
    <property type="entry name" value="SI:DKEY-122A22.2"/>
    <property type="match status" value="1"/>
</dbReference>
<evidence type="ECO:0000256" key="1">
    <source>
        <dbReference type="SAM" id="MobiDB-lite"/>
    </source>
</evidence>
<protein>
    <submittedName>
        <fullName evidence="4">LAFE_0F06150g1_1</fullName>
    </submittedName>
</protein>
<dbReference type="Gene3D" id="3.40.50.1820">
    <property type="entry name" value="alpha/beta hydrolase"/>
    <property type="match status" value="1"/>
</dbReference>
<keyword evidence="2" id="KW-0812">Transmembrane</keyword>
<proteinExistence type="predicted"/>
<dbReference type="SUPFAM" id="SSF53474">
    <property type="entry name" value="alpha/beta-Hydrolases"/>
    <property type="match status" value="1"/>
</dbReference>
<feature type="transmembrane region" description="Helical" evidence="2">
    <location>
        <begin position="187"/>
        <end position="206"/>
    </location>
</feature>
<dbReference type="Pfam" id="PF00561">
    <property type="entry name" value="Abhydrolase_1"/>
    <property type="match status" value="1"/>
</dbReference>
<evidence type="ECO:0000259" key="3">
    <source>
        <dbReference type="Pfam" id="PF00561"/>
    </source>
</evidence>
<keyword evidence="2" id="KW-1133">Transmembrane helix</keyword>
<name>A0A1G4MF98_LACFM</name>
<dbReference type="InterPro" id="IPR019431">
    <property type="entry name" value="DUF2417"/>
</dbReference>
<dbReference type="PANTHER" id="PTHR43139:SF52">
    <property type="entry name" value="SI:DKEY-122A22.2"/>
    <property type="match status" value="1"/>
</dbReference>
<feature type="transmembrane region" description="Helical" evidence="2">
    <location>
        <begin position="213"/>
        <end position="234"/>
    </location>
</feature>
<dbReference type="AlphaFoldDB" id="A0A1G4MF98"/>
<feature type="compositionally biased region" description="Basic and acidic residues" evidence="1">
    <location>
        <begin position="38"/>
        <end position="51"/>
    </location>
</feature>
<accession>A0A1G4MF98</accession>
<dbReference type="InterPro" id="IPR029058">
    <property type="entry name" value="AB_hydrolase_fold"/>
</dbReference>
<organism evidence="4 5">
    <name type="scientific">Lachancea fermentati</name>
    <name type="common">Zygosaccharomyces fermentati</name>
    <dbReference type="NCBI Taxonomy" id="4955"/>
    <lineage>
        <taxon>Eukaryota</taxon>
        <taxon>Fungi</taxon>
        <taxon>Dikarya</taxon>
        <taxon>Ascomycota</taxon>
        <taxon>Saccharomycotina</taxon>
        <taxon>Saccharomycetes</taxon>
        <taxon>Saccharomycetales</taxon>
        <taxon>Saccharomycetaceae</taxon>
        <taxon>Lachancea</taxon>
    </lineage>
</organism>
<feature type="transmembrane region" description="Helical" evidence="2">
    <location>
        <begin position="119"/>
        <end position="142"/>
    </location>
</feature>
<feature type="domain" description="AB hydrolase-1" evidence="3">
    <location>
        <begin position="348"/>
        <end position="470"/>
    </location>
</feature>
<reference evidence="5" key="1">
    <citation type="submission" date="2016-03" db="EMBL/GenBank/DDBJ databases">
        <authorList>
            <person name="Devillers H."/>
        </authorList>
    </citation>
    <scope>NUCLEOTIDE SEQUENCE [LARGE SCALE GENOMIC DNA]</scope>
</reference>
<evidence type="ECO:0000313" key="5">
    <source>
        <dbReference type="Proteomes" id="UP000190831"/>
    </source>
</evidence>
<feature type="transmembrane region" description="Helical" evidence="2">
    <location>
        <begin position="154"/>
        <end position="175"/>
    </location>
</feature>
<dbReference type="FunFam" id="3.40.50.1820:FF:000322">
    <property type="entry name" value="Integral membrane protein"/>
    <property type="match status" value="1"/>
</dbReference>
<dbReference type="InterPro" id="IPR052370">
    <property type="entry name" value="Meta-cleavage_hydrolase"/>
</dbReference>
<dbReference type="Pfam" id="PF10329">
    <property type="entry name" value="DUF2417"/>
    <property type="match status" value="1"/>
</dbReference>
<sequence>MASKSISTSNRSIKSSTKSGNILGGDPSSGEASAVKTSRSEPNKGHGDEQLSPKANPLPGAFDHNSENEPLLGAQGRPSHRTIGPTNSENLPNDIDDREPGRFYEARRNYRIFVHDSRVILNVLIILNTIWLVTTFVSDFFFNMSFLHFSNRITSFNDLSLIFISIVANSMNLWFNRVGLYSGLDQSLNIVLCILTLFNLFLTYILSYTRRRIGFIGTVTYLWAALTFFVGAVLDWRLYTYMKGFNPSVDDESDSSTSPIGSRHTIMEWISIGFRNLVKFLIFIFFVLFTLNTLLFTIDIGRVTHGVKDVSTEAASYDAFHWVDPEHTYQIHISCYGDVFSKDKDLQPIVLYEHGSIDTGFLSATWIQELYHLNRVQRYCTYDRPGYGLSDSAPAPISIAMVADAVTYALTKDAKIKGPFTTVGYDLGGLFTQVFTAKNVDKVDSMLLVESWHEDILLKNYLQRLLPPDRDSKDPDDMSNLPPEIQRHNGFRIWWDGLWSTVGIKLQTSWLLAHHGSKERLLGRDMKYQGKFLRGKFLESVTSSLLSYKDVLNSKEKLHDVKTSVASANELIKKSPQWGNWQRELTKVSVNTQEWKILTGGHEVYKFGTAKQELQDVLLRLIGDKDRY</sequence>
<evidence type="ECO:0000313" key="4">
    <source>
        <dbReference type="EMBL" id="SCW02425.1"/>
    </source>
</evidence>
<dbReference type="EMBL" id="LT598490">
    <property type="protein sequence ID" value="SCW02425.1"/>
    <property type="molecule type" value="Genomic_DNA"/>
</dbReference>
<gene>
    <name evidence="4" type="ORF">LAFE_0F06150G</name>
</gene>
<dbReference type="InterPro" id="IPR000073">
    <property type="entry name" value="AB_hydrolase_1"/>
</dbReference>
<keyword evidence="5" id="KW-1185">Reference proteome</keyword>
<feature type="compositionally biased region" description="Low complexity" evidence="1">
    <location>
        <begin position="1"/>
        <end position="19"/>
    </location>
</feature>
<dbReference type="OMA" id="WGKWQRE"/>
<feature type="transmembrane region" description="Helical" evidence="2">
    <location>
        <begin position="277"/>
        <end position="298"/>
    </location>
</feature>
<keyword evidence="2" id="KW-0472">Membrane</keyword>
<dbReference type="Proteomes" id="UP000190831">
    <property type="component" value="Chromosome F"/>
</dbReference>
<evidence type="ECO:0000256" key="2">
    <source>
        <dbReference type="SAM" id="Phobius"/>
    </source>
</evidence>
<dbReference type="GO" id="GO:0005783">
    <property type="term" value="C:endoplasmic reticulum"/>
    <property type="evidence" value="ECO:0007669"/>
    <property type="project" value="TreeGrafter"/>
</dbReference>
<dbReference type="STRING" id="4955.A0A1G4MF98"/>
<dbReference type="OrthoDB" id="164921at2759"/>